<proteinExistence type="predicted"/>
<evidence type="ECO:0000313" key="1">
    <source>
        <dbReference type="EMBL" id="KPQ29142.1"/>
    </source>
</evidence>
<protein>
    <submittedName>
        <fullName evidence="1">Uncharacterized protein</fullName>
    </submittedName>
</protein>
<dbReference type="AlphaFoldDB" id="A0A0P8B6D6"/>
<name>A0A0P8B6D6_9GAMM</name>
<sequence length="98" mass="10920">MRQEYQKQYLAEVEALADSGFEMYLLGGQALREIDHNCKVSDQYVMPGELKLAVKKACQGFSLELSSLSAASINEHSNRQKSVVKAKGAMKQLTNHDD</sequence>
<dbReference type="OrthoDB" id="9988670at2"/>
<dbReference type="PATRIC" id="fig|1305731.5.peg.344"/>
<comment type="caution">
    <text evidence="1">The sequence shown here is derived from an EMBL/GenBank/DDBJ whole genome shotgun (WGS) entry which is preliminary data.</text>
</comment>
<dbReference type="Proteomes" id="UP000050416">
    <property type="component" value="Unassembled WGS sequence"/>
</dbReference>
<gene>
    <name evidence="1" type="ORF">HLUCCX14_07650</name>
</gene>
<reference evidence="1 2" key="1">
    <citation type="submission" date="2015-09" db="EMBL/GenBank/DDBJ databases">
        <title>Identification and resolution of microdiversity through metagenomic sequencing of parallel consortia.</title>
        <authorList>
            <person name="Nelson W.C."/>
            <person name="Romine M.F."/>
            <person name="Lindemann S.R."/>
        </authorList>
    </citation>
    <scope>NUCLEOTIDE SEQUENCE [LARGE SCALE GENOMIC DNA]</scope>
    <source>
        <strain evidence="1">HL-55</strain>
    </source>
</reference>
<organism evidence="1 2">
    <name type="scientific">Marinobacter excellens HL-55</name>
    <dbReference type="NCBI Taxonomy" id="1305731"/>
    <lineage>
        <taxon>Bacteria</taxon>
        <taxon>Pseudomonadati</taxon>
        <taxon>Pseudomonadota</taxon>
        <taxon>Gammaproteobacteria</taxon>
        <taxon>Pseudomonadales</taxon>
        <taxon>Marinobacteraceae</taxon>
        <taxon>Marinobacter</taxon>
    </lineage>
</organism>
<accession>A0A0P8B6D6</accession>
<dbReference type="STRING" id="1305731.GCA_000934705_00550"/>
<evidence type="ECO:0000313" key="2">
    <source>
        <dbReference type="Proteomes" id="UP000050416"/>
    </source>
</evidence>
<dbReference type="EMBL" id="LJZQ01000008">
    <property type="protein sequence ID" value="KPQ29142.1"/>
    <property type="molecule type" value="Genomic_DNA"/>
</dbReference>